<dbReference type="Gene3D" id="1.10.443.10">
    <property type="entry name" value="Intergrase catalytic core"/>
    <property type="match status" value="1"/>
</dbReference>
<evidence type="ECO:0000313" key="2">
    <source>
        <dbReference type="EMBL" id="QHE97946.1"/>
    </source>
</evidence>
<keyword evidence="1" id="KW-0233">DNA recombination</keyword>
<dbReference type="GO" id="GO:0003677">
    <property type="term" value="F:DNA binding"/>
    <property type="evidence" value="ECO:0007669"/>
    <property type="project" value="InterPro"/>
</dbReference>
<protein>
    <submittedName>
        <fullName evidence="2">Integrase</fullName>
    </submittedName>
</protein>
<evidence type="ECO:0000313" key="3">
    <source>
        <dbReference type="Proteomes" id="UP000003811"/>
    </source>
</evidence>
<sequence length="690" mass="78080">MVAHLKLVSFNPNPELSPATNLKQFIAYCRDELTLWADTPEFSWDAIAWPDSYSDSRIRFTNMANTKLHPSARPSPDQLLHPAMQDVLKAYLRYRHTLKPHRNAAREAQAFRAIEQALAEDMSTPDITKLQERHFKRATQLLVDRSARQNIVLALLQILTLLSEKLIVPAEVVRWLNPYVGSKSYDNLKGGKAPAAVKLGKLADQDAFFSIADVFSRPLSQLDDSDIMVTSVTALLLSAPMRIGETLHWRTDCLRTDKDKNGTDQRYLAYYVPKTKSYTRKPVPATMGEVAQEAVERLVTITEEGRRLALYMESNPQKFYRHANCPAVPDDQLLTPDQVAQALGFLHTNACEDFVKKYTGNRRLTGFTLDRLWQIVIAEHQKQNPHFPYQEKPTDGLKPLKMSESLMCFRRLQLGARASTSPVLLAPFKPDHYRKRLDGAVKLGRKNQRPLCFFTKHGLDPLRLNSHSLRHFVNRLAKQAGMSIEAITEWSTRASVQQSRTYLHETPEQIRERAATLHGNKQEHQHLAPVTEEEAESYGMGPYHRSRYGICRRSWRAGPCIKFADCTNCSELLACKGDKIALEAIKGDLDHMFRTREAAQQAVLSGERSGGLWLAKAEPQIVRLLELVNIMENPNIPDGSPIQVKGTDFSHESVLVAEKAQEAGVELLDKKQLAIEYGQDLVDCLEMLVS</sequence>
<dbReference type="GO" id="GO:0015074">
    <property type="term" value="P:DNA integration"/>
    <property type="evidence" value="ECO:0007669"/>
    <property type="project" value="InterPro"/>
</dbReference>
<organism evidence="2 3">
    <name type="scientific">Pseudomonas syringae pv. maculicola str. ES4326</name>
    <dbReference type="NCBI Taxonomy" id="629265"/>
    <lineage>
        <taxon>Bacteria</taxon>
        <taxon>Pseudomonadati</taxon>
        <taxon>Pseudomonadota</taxon>
        <taxon>Gammaproteobacteria</taxon>
        <taxon>Pseudomonadales</taxon>
        <taxon>Pseudomonadaceae</taxon>
        <taxon>Pseudomonas</taxon>
    </lineage>
</organism>
<dbReference type="SUPFAM" id="SSF56349">
    <property type="entry name" value="DNA breaking-rejoining enzymes"/>
    <property type="match status" value="1"/>
</dbReference>
<dbReference type="EMBL" id="CP047260">
    <property type="protein sequence ID" value="QHE97946.1"/>
    <property type="molecule type" value="Genomic_DNA"/>
</dbReference>
<dbReference type="GO" id="GO:0006310">
    <property type="term" value="P:DNA recombination"/>
    <property type="evidence" value="ECO:0007669"/>
    <property type="project" value="UniProtKB-KW"/>
</dbReference>
<dbReference type="Proteomes" id="UP000003811">
    <property type="component" value="Chromosome"/>
</dbReference>
<name>A0A8T8C3K1_PSEYM</name>
<evidence type="ECO:0000256" key="1">
    <source>
        <dbReference type="ARBA" id="ARBA00023172"/>
    </source>
</evidence>
<dbReference type="InterPro" id="IPR013762">
    <property type="entry name" value="Integrase-like_cat_sf"/>
</dbReference>
<accession>A0A8T8C3K1</accession>
<gene>
    <name evidence="2" type="ORF">PMA4326_015935</name>
</gene>
<dbReference type="InterPro" id="IPR011010">
    <property type="entry name" value="DNA_brk_join_enz"/>
</dbReference>
<proteinExistence type="predicted"/>
<dbReference type="AlphaFoldDB" id="A0A8T8C3K1"/>
<dbReference type="RefSeq" id="WP_007250347.1">
    <property type="nucleotide sequence ID" value="NZ_CP047260.1"/>
</dbReference>
<reference evidence="2 3" key="1">
    <citation type="journal article" date="2011" name="PLoS Pathog.">
        <title>Dynamic evolution of pathogenicity revealed by sequencing and comparative genomics of 19 Pseudomonas syringae isolates.</title>
        <authorList>
            <person name="Baltrus D.A."/>
            <person name="Nishimura M.T."/>
            <person name="Romanchuk A."/>
            <person name="Chang J.H."/>
            <person name="Mukhtar M.S."/>
            <person name="Cherkis K."/>
            <person name="Roach J."/>
            <person name="Grant S.R."/>
            <person name="Jones C.D."/>
            <person name="Dangl J.L."/>
        </authorList>
    </citation>
    <scope>NUCLEOTIDE SEQUENCE [LARGE SCALE GENOMIC DNA]</scope>
    <source>
        <strain evidence="2 3">ES4326</strain>
    </source>
</reference>